<evidence type="ECO:0000256" key="2">
    <source>
        <dbReference type="SAM" id="Phobius"/>
    </source>
</evidence>
<evidence type="ECO:0000313" key="3">
    <source>
        <dbReference type="EMBL" id="KAK4231297.1"/>
    </source>
</evidence>
<proteinExistence type="predicted"/>
<sequence>MPLSVPVSVIIFDFYCSILICHGNDCLSTCTLHLPPATSPDLSVLLVRPDLPVFLVPLALLIFFFLIHFPFFPLPQSTIHNHSPTLRDCPKLASCIIQSCLTWPRLSLKSSRYRNSSRSSSSKVGIHSESLSTKKGLISGRTRSGIRARSPFQQRVLKFSHVRILDPSPLSLERYHSTQRLPASGRPPTELYNPPSAHCPPSAK</sequence>
<keyword evidence="4" id="KW-1185">Reference proteome</keyword>
<accession>A0AAN7BXI2</accession>
<reference evidence="3" key="2">
    <citation type="submission" date="2023-05" db="EMBL/GenBank/DDBJ databases">
        <authorList>
            <consortium name="Lawrence Berkeley National Laboratory"/>
            <person name="Steindorff A."/>
            <person name="Hensen N."/>
            <person name="Bonometti L."/>
            <person name="Westerberg I."/>
            <person name="Brannstrom I.O."/>
            <person name="Guillou S."/>
            <person name="Cros-Aarteil S."/>
            <person name="Calhoun S."/>
            <person name="Haridas S."/>
            <person name="Kuo A."/>
            <person name="Mondo S."/>
            <person name="Pangilinan J."/>
            <person name="Riley R."/>
            <person name="Labutti K."/>
            <person name="Andreopoulos B."/>
            <person name="Lipzen A."/>
            <person name="Chen C."/>
            <person name="Yanf M."/>
            <person name="Daum C."/>
            <person name="Ng V."/>
            <person name="Clum A."/>
            <person name="Ohm R."/>
            <person name="Martin F."/>
            <person name="Silar P."/>
            <person name="Natvig D."/>
            <person name="Lalanne C."/>
            <person name="Gautier V."/>
            <person name="Ament-Velasquez S.L."/>
            <person name="Kruys A."/>
            <person name="Hutchinson M.I."/>
            <person name="Powell A.J."/>
            <person name="Barry K."/>
            <person name="Miller A.N."/>
            <person name="Grigoriev I.V."/>
            <person name="Debuchy R."/>
            <person name="Gladieux P."/>
            <person name="Thoren M.H."/>
            <person name="Johannesson H."/>
        </authorList>
    </citation>
    <scope>NUCLEOTIDE SEQUENCE</scope>
    <source>
        <strain evidence="3">CBS 990.96</strain>
    </source>
</reference>
<feature type="transmembrane region" description="Helical" evidence="2">
    <location>
        <begin position="51"/>
        <end position="72"/>
    </location>
</feature>
<feature type="region of interest" description="Disordered" evidence="1">
    <location>
        <begin position="178"/>
        <end position="204"/>
    </location>
</feature>
<keyword evidence="2" id="KW-0472">Membrane</keyword>
<dbReference type="EMBL" id="MU865293">
    <property type="protein sequence ID" value="KAK4231297.1"/>
    <property type="molecule type" value="Genomic_DNA"/>
</dbReference>
<organism evidence="3 4">
    <name type="scientific">Podospora fimiseda</name>
    <dbReference type="NCBI Taxonomy" id="252190"/>
    <lineage>
        <taxon>Eukaryota</taxon>
        <taxon>Fungi</taxon>
        <taxon>Dikarya</taxon>
        <taxon>Ascomycota</taxon>
        <taxon>Pezizomycotina</taxon>
        <taxon>Sordariomycetes</taxon>
        <taxon>Sordariomycetidae</taxon>
        <taxon>Sordariales</taxon>
        <taxon>Podosporaceae</taxon>
        <taxon>Podospora</taxon>
    </lineage>
</organism>
<keyword evidence="2" id="KW-0812">Transmembrane</keyword>
<dbReference type="AlphaFoldDB" id="A0AAN7BXI2"/>
<keyword evidence="2" id="KW-1133">Transmembrane helix</keyword>
<comment type="caution">
    <text evidence="3">The sequence shown here is derived from an EMBL/GenBank/DDBJ whole genome shotgun (WGS) entry which is preliminary data.</text>
</comment>
<evidence type="ECO:0000313" key="4">
    <source>
        <dbReference type="Proteomes" id="UP001301958"/>
    </source>
</evidence>
<evidence type="ECO:0000256" key="1">
    <source>
        <dbReference type="SAM" id="MobiDB-lite"/>
    </source>
</evidence>
<name>A0AAN7BXI2_9PEZI</name>
<protein>
    <submittedName>
        <fullName evidence="3">Uncharacterized protein</fullName>
    </submittedName>
</protein>
<dbReference type="Proteomes" id="UP001301958">
    <property type="component" value="Unassembled WGS sequence"/>
</dbReference>
<reference evidence="3" key="1">
    <citation type="journal article" date="2023" name="Mol. Phylogenet. Evol.">
        <title>Genome-scale phylogeny and comparative genomics of the fungal order Sordariales.</title>
        <authorList>
            <person name="Hensen N."/>
            <person name="Bonometti L."/>
            <person name="Westerberg I."/>
            <person name="Brannstrom I.O."/>
            <person name="Guillou S."/>
            <person name="Cros-Aarteil S."/>
            <person name="Calhoun S."/>
            <person name="Haridas S."/>
            <person name="Kuo A."/>
            <person name="Mondo S."/>
            <person name="Pangilinan J."/>
            <person name="Riley R."/>
            <person name="LaButti K."/>
            <person name="Andreopoulos B."/>
            <person name="Lipzen A."/>
            <person name="Chen C."/>
            <person name="Yan M."/>
            <person name="Daum C."/>
            <person name="Ng V."/>
            <person name="Clum A."/>
            <person name="Steindorff A."/>
            <person name="Ohm R.A."/>
            <person name="Martin F."/>
            <person name="Silar P."/>
            <person name="Natvig D.O."/>
            <person name="Lalanne C."/>
            <person name="Gautier V."/>
            <person name="Ament-Velasquez S.L."/>
            <person name="Kruys A."/>
            <person name="Hutchinson M.I."/>
            <person name="Powell A.J."/>
            <person name="Barry K."/>
            <person name="Miller A.N."/>
            <person name="Grigoriev I.V."/>
            <person name="Debuchy R."/>
            <person name="Gladieux P."/>
            <person name="Hiltunen Thoren M."/>
            <person name="Johannesson H."/>
        </authorList>
    </citation>
    <scope>NUCLEOTIDE SEQUENCE</scope>
    <source>
        <strain evidence="3">CBS 990.96</strain>
    </source>
</reference>
<gene>
    <name evidence="3" type="ORF">QBC38DRAFT_243772</name>
</gene>